<dbReference type="PANTHER" id="PTHR45639:SF4">
    <property type="entry name" value="HSC70CB, ISOFORM G"/>
    <property type="match status" value="1"/>
</dbReference>
<feature type="region of interest" description="Disordered" evidence="3">
    <location>
        <begin position="66"/>
        <end position="87"/>
    </location>
</feature>
<dbReference type="InterPro" id="IPR013126">
    <property type="entry name" value="Hsp_70_fam"/>
</dbReference>
<dbReference type="Pfam" id="PF00012">
    <property type="entry name" value="HSP70"/>
    <property type="match status" value="1"/>
</dbReference>
<sequence>LGLDVGGSSSVIAVARRGGVDVLVNEATERSTPSLVGFDGRRRRLGLSASATRSRSPEDVIAPKRLVGPKSAESLQPRPAVSLKTSGDGSVSAEVEYCGQRRTFTAVQLFAMLLRHLAATAERDHGSALREAVIAVPHRYSAEQRQAVLDAARLAG</sequence>
<dbReference type="GO" id="GO:0140662">
    <property type="term" value="F:ATP-dependent protein folding chaperone"/>
    <property type="evidence" value="ECO:0007669"/>
    <property type="project" value="InterPro"/>
</dbReference>
<keyword evidence="1" id="KW-0547">Nucleotide-binding</keyword>
<dbReference type="InterPro" id="IPR043129">
    <property type="entry name" value="ATPase_NBD"/>
</dbReference>
<keyword evidence="5" id="KW-1185">Reference proteome</keyword>
<dbReference type="AlphaFoldDB" id="A0A0D3IEK7"/>
<dbReference type="GO" id="GO:0005829">
    <property type="term" value="C:cytosol"/>
    <property type="evidence" value="ECO:0007669"/>
    <property type="project" value="TreeGrafter"/>
</dbReference>
<evidence type="ECO:0000256" key="3">
    <source>
        <dbReference type="SAM" id="MobiDB-lite"/>
    </source>
</evidence>
<evidence type="ECO:0000256" key="1">
    <source>
        <dbReference type="ARBA" id="ARBA00022741"/>
    </source>
</evidence>
<accession>A0A0D3IEK7</accession>
<reference evidence="5" key="1">
    <citation type="journal article" date="2013" name="Nature">
        <title>Pan genome of the phytoplankton Emiliania underpins its global distribution.</title>
        <authorList>
            <person name="Read B.A."/>
            <person name="Kegel J."/>
            <person name="Klute M.J."/>
            <person name="Kuo A."/>
            <person name="Lefebvre S.C."/>
            <person name="Maumus F."/>
            <person name="Mayer C."/>
            <person name="Miller J."/>
            <person name="Monier A."/>
            <person name="Salamov A."/>
            <person name="Young J."/>
            <person name="Aguilar M."/>
            <person name="Claverie J.M."/>
            <person name="Frickenhaus S."/>
            <person name="Gonzalez K."/>
            <person name="Herman E.K."/>
            <person name="Lin Y.C."/>
            <person name="Napier J."/>
            <person name="Ogata H."/>
            <person name="Sarno A.F."/>
            <person name="Shmutz J."/>
            <person name="Schroeder D."/>
            <person name="de Vargas C."/>
            <person name="Verret F."/>
            <person name="von Dassow P."/>
            <person name="Valentin K."/>
            <person name="Van de Peer Y."/>
            <person name="Wheeler G."/>
            <person name="Dacks J.B."/>
            <person name="Delwiche C.F."/>
            <person name="Dyhrman S.T."/>
            <person name="Glockner G."/>
            <person name="John U."/>
            <person name="Richards T."/>
            <person name="Worden A.Z."/>
            <person name="Zhang X."/>
            <person name="Grigoriev I.V."/>
            <person name="Allen A.E."/>
            <person name="Bidle K."/>
            <person name="Borodovsky M."/>
            <person name="Bowler C."/>
            <person name="Brownlee C."/>
            <person name="Cock J.M."/>
            <person name="Elias M."/>
            <person name="Gladyshev V.N."/>
            <person name="Groth M."/>
            <person name="Guda C."/>
            <person name="Hadaegh A."/>
            <person name="Iglesias-Rodriguez M.D."/>
            <person name="Jenkins J."/>
            <person name="Jones B.M."/>
            <person name="Lawson T."/>
            <person name="Leese F."/>
            <person name="Lindquist E."/>
            <person name="Lobanov A."/>
            <person name="Lomsadze A."/>
            <person name="Malik S.B."/>
            <person name="Marsh M.E."/>
            <person name="Mackinder L."/>
            <person name="Mock T."/>
            <person name="Mueller-Roeber B."/>
            <person name="Pagarete A."/>
            <person name="Parker M."/>
            <person name="Probert I."/>
            <person name="Quesneville H."/>
            <person name="Raines C."/>
            <person name="Rensing S.A."/>
            <person name="Riano-Pachon D.M."/>
            <person name="Richier S."/>
            <person name="Rokitta S."/>
            <person name="Shiraiwa Y."/>
            <person name="Soanes D.M."/>
            <person name="van der Giezen M."/>
            <person name="Wahlund T.M."/>
            <person name="Williams B."/>
            <person name="Wilson W."/>
            <person name="Wolfe G."/>
            <person name="Wurch L.L."/>
        </authorList>
    </citation>
    <scope>NUCLEOTIDE SEQUENCE</scope>
</reference>
<proteinExistence type="predicted"/>
<dbReference type="STRING" id="2903.R1BJM7"/>
<evidence type="ECO:0000256" key="2">
    <source>
        <dbReference type="ARBA" id="ARBA00022840"/>
    </source>
</evidence>
<dbReference type="GO" id="GO:0005634">
    <property type="term" value="C:nucleus"/>
    <property type="evidence" value="ECO:0007669"/>
    <property type="project" value="TreeGrafter"/>
</dbReference>
<reference evidence="4" key="2">
    <citation type="submission" date="2024-10" db="UniProtKB">
        <authorList>
            <consortium name="EnsemblProtists"/>
        </authorList>
    </citation>
    <scope>IDENTIFICATION</scope>
</reference>
<dbReference type="RefSeq" id="XP_005762121.1">
    <property type="nucleotide sequence ID" value="XM_005762064.1"/>
</dbReference>
<dbReference type="HOGENOM" id="CLU_1691393_0_0_1"/>
<organism evidence="4 5">
    <name type="scientific">Emiliania huxleyi (strain CCMP1516)</name>
    <dbReference type="NCBI Taxonomy" id="280463"/>
    <lineage>
        <taxon>Eukaryota</taxon>
        <taxon>Haptista</taxon>
        <taxon>Haptophyta</taxon>
        <taxon>Prymnesiophyceae</taxon>
        <taxon>Isochrysidales</taxon>
        <taxon>Noelaerhabdaceae</taxon>
        <taxon>Emiliania</taxon>
    </lineage>
</organism>
<dbReference type="KEGG" id="ehx:EMIHUDRAFT_50467"/>
<dbReference type="GeneID" id="17255845"/>
<evidence type="ECO:0000313" key="5">
    <source>
        <dbReference type="Proteomes" id="UP000013827"/>
    </source>
</evidence>
<dbReference type="EnsemblProtists" id="EOD09692">
    <property type="protein sequence ID" value="EOD09692"/>
    <property type="gene ID" value="EMIHUDRAFT_50467"/>
</dbReference>
<evidence type="ECO:0008006" key="6">
    <source>
        <dbReference type="Google" id="ProtNLM"/>
    </source>
</evidence>
<dbReference type="GO" id="GO:0005524">
    <property type="term" value="F:ATP binding"/>
    <property type="evidence" value="ECO:0007669"/>
    <property type="project" value="UniProtKB-KW"/>
</dbReference>
<dbReference type="Gene3D" id="3.30.30.30">
    <property type="match status" value="1"/>
</dbReference>
<evidence type="ECO:0000313" key="4">
    <source>
        <dbReference type="EnsemblProtists" id="EOD09692"/>
    </source>
</evidence>
<protein>
    <recommendedName>
        <fullName evidence="6">Heat shock protein 70</fullName>
    </recommendedName>
</protein>
<dbReference type="SUPFAM" id="SSF53067">
    <property type="entry name" value="Actin-like ATPase domain"/>
    <property type="match status" value="1"/>
</dbReference>
<name>A0A0D3IEK7_EMIH1</name>
<dbReference type="PANTHER" id="PTHR45639">
    <property type="entry name" value="HSC70CB, ISOFORM G-RELATED"/>
    <property type="match status" value="1"/>
</dbReference>
<dbReference type="Proteomes" id="UP000013827">
    <property type="component" value="Unassembled WGS sequence"/>
</dbReference>
<dbReference type="PaxDb" id="2903-EOD09692"/>
<keyword evidence="2" id="KW-0067">ATP-binding</keyword>
<dbReference type="Gene3D" id="3.30.420.40">
    <property type="match status" value="1"/>
</dbReference>
<dbReference type="eggNOG" id="KOG0103">
    <property type="taxonomic scope" value="Eukaryota"/>
</dbReference>